<evidence type="ECO:0000256" key="1">
    <source>
        <dbReference type="ARBA" id="ARBA00004123"/>
    </source>
</evidence>
<dbReference type="Proteomes" id="UP000694569">
    <property type="component" value="Unplaced"/>
</dbReference>
<evidence type="ECO:0000256" key="7">
    <source>
        <dbReference type="ARBA" id="ARBA00023125"/>
    </source>
</evidence>
<dbReference type="InterPro" id="IPR039355">
    <property type="entry name" value="Transcription_factor_GATA"/>
</dbReference>
<feature type="compositionally biased region" description="Low complexity" evidence="12">
    <location>
        <begin position="424"/>
        <end position="451"/>
    </location>
</feature>
<dbReference type="GO" id="GO:0005634">
    <property type="term" value="C:nucleus"/>
    <property type="evidence" value="ECO:0007669"/>
    <property type="project" value="UniProtKB-SubCell"/>
</dbReference>
<proteinExistence type="predicted"/>
<dbReference type="Gene3D" id="3.30.50.10">
    <property type="entry name" value="Erythroid Transcription Factor GATA-1, subunit A"/>
    <property type="match status" value="2"/>
</dbReference>
<keyword evidence="3" id="KW-0677">Repeat</keyword>
<feature type="region of interest" description="Disordered" evidence="12">
    <location>
        <begin position="172"/>
        <end position="242"/>
    </location>
</feature>
<feature type="compositionally biased region" description="Basic residues" evidence="12">
    <location>
        <begin position="68"/>
        <end position="77"/>
    </location>
</feature>
<feature type="compositionally biased region" description="Basic and acidic residues" evidence="12">
    <location>
        <begin position="1"/>
        <end position="13"/>
    </location>
</feature>
<dbReference type="FunFam" id="3.30.50.10:FF:000001">
    <property type="entry name" value="GATA transcription factor (GATAd)"/>
    <property type="match status" value="1"/>
</dbReference>
<organism evidence="14 15">
    <name type="scientific">Leptobrachium leishanense</name>
    <name type="common">Leishan spiny toad</name>
    <dbReference type="NCBI Taxonomy" id="445787"/>
    <lineage>
        <taxon>Eukaryota</taxon>
        <taxon>Metazoa</taxon>
        <taxon>Chordata</taxon>
        <taxon>Craniata</taxon>
        <taxon>Vertebrata</taxon>
        <taxon>Euteleostomi</taxon>
        <taxon>Amphibia</taxon>
        <taxon>Batrachia</taxon>
        <taxon>Anura</taxon>
        <taxon>Pelobatoidea</taxon>
        <taxon>Megophryidae</taxon>
        <taxon>Leptobrachium</taxon>
    </lineage>
</organism>
<keyword evidence="6" id="KW-0805">Transcription regulation</keyword>
<feature type="compositionally biased region" description="Polar residues" evidence="12">
    <location>
        <begin position="226"/>
        <end position="242"/>
    </location>
</feature>
<dbReference type="PANTHER" id="PTHR10071">
    <property type="entry name" value="TRANSCRIPTION FACTOR GATA FAMILY MEMBER"/>
    <property type="match status" value="1"/>
</dbReference>
<sequence>MDLHEDSWPEVKRLNPGSSFFPSKIKGTDSSSSSPSSCSQGDPSCTKTQLLEAERNHQGTEGRSPNPYHHHHHHHFGLSHLSSLPSPEDLILFRDLDHINKLILPNRDSRFGALPEPSGDMYQTLTITAAQGPVGYDGSPGSYMHSAASSPVYVPTTRVGSMLTSISYLQGSGASQGSHSVNNHSVWTQPSSESSSYNNSSPHATNRYHYSPSPPMANGAARDGGYSNSINGRDQYTPLTRSLNGSYPSPYQYMTPPLTSAWSSGHFDSPMLHSLQGRPTPIQMRGAVGDVLDEMPESRECVNCGSVQTPLWRRDGTGHYLCNACGLYSKMNGLSRPLIKPQKRVRGCWSQSTDDIFLPSSRRIGLACANCHTSTTTLWRRNTEGEPVCNACGLYMKLHGVPRPLAMKKEGIQTRKRKPKNLNKSKSSSSNGTSSHQVPMTPTSTTSSTNSDDCIKNGSPNNNQSTVSEVGSSLMSSQQSGSTSPDNNALKYTGQDGMYSTVSIGSASDVAASVRQDSWCALALA</sequence>
<feature type="compositionally biased region" description="Low complexity" evidence="12">
    <location>
        <begin position="465"/>
        <end position="484"/>
    </location>
</feature>
<reference evidence="14" key="1">
    <citation type="submission" date="2025-08" db="UniProtKB">
        <authorList>
            <consortium name="Ensembl"/>
        </authorList>
    </citation>
    <scope>IDENTIFICATION</scope>
</reference>
<evidence type="ECO:0000256" key="8">
    <source>
        <dbReference type="ARBA" id="ARBA00023159"/>
    </source>
</evidence>
<keyword evidence="8" id="KW-0010">Activator</keyword>
<evidence type="ECO:0000256" key="6">
    <source>
        <dbReference type="ARBA" id="ARBA00023015"/>
    </source>
</evidence>
<feature type="domain" description="GATA-type" evidence="13">
    <location>
        <begin position="295"/>
        <end position="348"/>
    </location>
</feature>
<dbReference type="GO" id="GO:0030099">
    <property type="term" value="P:myeloid cell differentiation"/>
    <property type="evidence" value="ECO:0007669"/>
    <property type="project" value="Ensembl"/>
</dbReference>
<evidence type="ECO:0000256" key="11">
    <source>
        <dbReference type="PROSITE-ProRule" id="PRU00094"/>
    </source>
</evidence>
<feature type="compositionally biased region" description="Polar residues" evidence="12">
    <location>
        <begin position="172"/>
        <end position="190"/>
    </location>
</feature>
<dbReference type="SUPFAM" id="SSF57716">
    <property type="entry name" value="Glucocorticoid receptor-like (DNA-binding domain)"/>
    <property type="match status" value="2"/>
</dbReference>
<dbReference type="Pfam" id="PF05349">
    <property type="entry name" value="GATA-N"/>
    <property type="match status" value="1"/>
</dbReference>
<dbReference type="InterPro" id="IPR000679">
    <property type="entry name" value="Znf_GATA"/>
</dbReference>
<dbReference type="PRINTS" id="PR00619">
    <property type="entry name" value="GATAZNFINGER"/>
</dbReference>
<name>A0A8C5N057_9ANUR</name>
<comment type="subcellular location">
    <subcellularLocation>
        <location evidence="1">Nucleus</location>
    </subcellularLocation>
</comment>
<keyword evidence="15" id="KW-1185">Reference proteome</keyword>
<evidence type="ECO:0000256" key="12">
    <source>
        <dbReference type="SAM" id="MobiDB-lite"/>
    </source>
</evidence>
<dbReference type="GO" id="GO:0001889">
    <property type="term" value="P:liver development"/>
    <property type="evidence" value="ECO:0007669"/>
    <property type="project" value="Ensembl"/>
</dbReference>
<dbReference type="OrthoDB" id="515401at2759"/>
<dbReference type="PANTHER" id="PTHR10071:SF23">
    <property type="entry name" value="TRANSCRIPTION FACTOR GATA-6"/>
    <property type="match status" value="1"/>
</dbReference>
<dbReference type="SMART" id="SM00401">
    <property type="entry name" value="ZnF_GATA"/>
    <property type="match status" value="2"/>
</dbReference>
<dbReference type="GO" id="GO:0000978">
    <property type="term" value="F:RNA polymerase II cis-regulatory region sequence-specific DNA binding"/>
    <property type="evidence" value="ECO:0007669"/>
    <property type="project" value="TreeGrafter"/>
</dbReference>
<protein>
    <submittedName>
        <fullName evidence="14">GATA binding protein 6</fullName>
    </submittedName>
</protein>
<dbReference type="Pfam" id="PF00320">
    <property type="entry name" value="GATA"/>
    <property type="match status" value="2"/>
</dbReference>
<keyword evidence="4 11" id="KW-0863">Zinc-finger</keyword>
<dbReference type="InterPro" id="IPR008013">
    <property type="entry name" value="GATA_N"/>
</dbReference>
<evidence type="ECO:0000256" key="9">
    <source>
        <dbReference type="ARBA" id="ARBA00023163"/>
    </source>
</evidence>
<dbReference type="GeneTree" id="ENSGT00940000160814"/>
<gene>
    <name evidence="14" type="primary">GATA6</name>
</gene>
<accession>A0A8C5N057</accession>
<keyword evidence="10" id="KW-0539">Nucleus</keyword>
<evidence type="ECO:0000313" key="14">
    <source>
        <dbReference type="Ensembl" id="ENSLLEP00000021665.1"/>
    </source>
</evidence>
<keyword evidence="9" id="KW-0804">Transcription</keyword>
<feature type="compositionally biased region" description="Low complexity" evidence="12">
    <location>
        <begin position="29"/>
        <end position="45"/>
    </location>
</feature>
<keyword evidence="5" id="KW-0862">Zinc</keyword>
<evidence type="ECO:0000313" key="15">
    <source>
        <dbReference type="Proteomes" id="UP000694569"/>
    </source>
</evidence>
<dbReference type="GO" id="GO:0008270">
    <property type="term" value="F:zinc ion binding"/>
    <property type="evidence" value="ECO:0007669"/>
    <property type="project" value="UniProtKB-KW"/>
</dbReference>
<dbReference type="AlphaFoldDB" id="A0A8C5N057"/>
<dbReference type="GO" id="GO:0045165">
    <property type="term" value="P:cell fate commitment"/>
    <property type="evidence" value="ECO:0007669"/>
    <property type="project" value="TreeGrafter"/>
</dbReference>
<evidence type="ECO:0000256" key="10">
    <source>
        <dbReference type="ARBA" id="ARBA00023242"/>
    </source>
</evidence>
<evidence type="ECO:0000256" key="4">
    <source>
        <dbReference type="ARBA" id="ARBA00022771"/>
    </source>
</evidence>
<evidence type="ECO:0000256" key="3">
    <source>
        <dbReference type="ARBA" id="ARBA00022737"/>
    </source>
</evidence>
<feature type="region of interest" description="Disordered" evidence="12">
    <location>
        <begin position="1"/>
        <end position="80"/>
    </location>
</feature>
<dbReference type="GO" id="GO:0060975">
    <property type="term" value="P:cardioblast migration to the midline involved in heart field formation"/>
    <property type="evidence" value="ECO:0007669"/>
    <property type="project" value="Ensembl"/>
</dbReference>
<dbReference type="GO" id="GO:0000981">
    <property type="term" value="F:DNA-binding transcription factor activity, RNA polymerase II-specific"/>
    <property type="evidence" value="ECO:0007669"/>
    <property type="project" value="TreeGrafter"/>
</dbReference>
<dbReference type="GO" id="GO:0048565">
    <property type="term" value="P:digestive tract development"/>
    <property type="evidence" value="ECO:0007669"/>
    <property type="project" value="Ensembl"/>
</dbReference>
<dbReference type="GO" id="GO:0000122">
    <property type="term" value="P:negative regulation of transcription by RNA polymerase II"/>
    <property type="evidence" value="ECO:0007669"/>
    <property type="project" value="TreeGrafter"/>
</dbReference>
<dbReference type="Ensembl" id="ENSLLET00000022499.1">
    <property type="protein sequence ID" value="ENSLLEP00000021665.1"/>
    <property type="gene ID" value="ENSLLEG00000013735.1"/>
</dbReference>
<dbReference type="FunFam" id="3.30.50.10:FF:000032">
    <property type="entry name" value="Transcription factor GATA-3"/>
    <property type="match status" value="1"/>
</dbReference>
<reference evidence="14" key="2">
    <citation type="submission" date="2025-09" db="UniProtKB">
        <authorList>
            <consortium name="Ensembl"/>
        </authorList>
    </citation>
    <scope>IDENTIFICATION</scope>
</reference>
<evidence type="ECO:0000256" key="2">
    <source>
        <dbReference type="ARBA" id="ARBA00022723"/>
    </source>
</evidence>
<dbReference type="CDD" id="cd00202">
    <property type="entry name" value="ZnF_GATA"/>
    <property type="match status" value="2"/>
</dbReference>
<feature type="compositionally biased region" description="Basic residues" evidence="12">
    <location>
        <begin position="414"/>
        <end position="423"/>
    </location>
</feature>
<feature type="region of interest" description="Disordered" evidence="12">
    <location>
        <begin position="409"/>
        <end position="492"/>
    </location>
</feature>
<dbReference type="GO" id="GO:0030855">
    <property type="term" value="P:epithelial cell differentiation"/>
    <property type="evidence" value="ECO:0007669"/>
    <property type="project" value="TreeGrafter"/>
</dbReference>
<evidence type="ECO:0000259" key="13">
    <source>
        <dbReference type="PROSITE" id="PS50114"/>
    </source>
</evidence>
<dbReference type="GO" id="GO:0045944">
    <property type="term" value="P:positive regulation of transcription by RNA polymerase II"/>
    <property type="evidence" value="ECO:0007669"/>
    <property type="project" value="Ensembl"/>
</dbReference>
<feature type="compositionally biased region" description="Low complexity" evidence="12">
    <location>
        <begin position="191"/>
        <end position="201"/>
    </location>
</feature>
<keyword evidence="7" id="KW-0238">DNA-binding</keyword>
<dbReference type="InterPro" id="IPR013088">
    <property type="entry name" value="Znf_NHR/GATA"/>
</dbReference>
<keyword evidence="2" id="KW-0479">Metal-binding</keyword>
<feature type="domain" description="GATA-type" evidence="13">
    <location>
        <begin position="362"/>
        <end position="415"/>
    </location>
</feature>
<evidence type="ECO:0000256" key="5">
    <source>
        <dbReference type="ARBA" id="ARBA00022833"/>
    </source>
</evidence>
<dbReference type="PROSITE" id="PS50114">
    <property type="entry name" value="GATA_ZN_FINGER_2"/>
    <property type="match status" value="2"/>
</dbReference>
<dbReference type="PROSITE" id="PS00344">
    <property type="entry name" value="GATA_ZN_FINGER_1"/>
    <property type="match status" value="2"/>
</dbReference>